<dbReference type="SUPFAM" id="SSF55785">
    <property type="entry name" value="PYP-like sensor domain (PAS domain)"/>
    <property type="match status" value="1"/>
</dbReference>
<dbReference type="InterPro" id="IPR003661">
    <property type="entry name" value="HisK_dim/P_dom"/>
</dbReference>
<dbReference type="InterPro" id="IPR035965">
    <property type="entry name" value="PAS-like_dom_sf"/>
</dbReference>
<dbReference type="InterPro" id="IPR013656">
    <property type="entry name" value="PAS_4"/>
</dbReference>
<dbReference type="GO" id="GO:0000156">
    <property type="term" value="F:phosphorelay response regulator activity"/>
    <property type="evidence" value="ECO:0007669"/>
    <property type="project" value="TreeGrafter"/>
</dbReference>
<evidence type="ECO:0000313" key="11">
    <source>
        <dbReference type="Proteomes" id="UP000004169"/>
    </source>
</evidence>
<dbReference type="Proteomes" id="UP000004169">
    <property type="component" value="Unassembled WGS sequence"/>
</dbReference>
<reference evidence="10 11" key="1">
    <citation type="journal article" date="2012" name="J. Bacteriol.">
        <title>Draft Genome Sequence of the Purple Photosynthetic Bacterium Phaeospirillum molischianum DSM120, a Particularly Versatile Bacterium.</title>
        <authorList>
            <person name="Duquesne K."/>
            <person name="Prima V."/>
            <person name="Ji B."/>
            <person name="Rouy Z."/>
            <person name="Medigue C."/>
            <person name="Talla E."/>
            <person name="Sturgis J.N."/>
        </authorList>
    </citation>
    <scope>NUCLEOTIDE SEQUENCE [LARGE SCALE GENOMIC DNA]</scope>
    <source>
        <strain evidence="11">DSM120</strain>
    </source>
</reference>
<dbReference type="GO" id="GO:0030295">
    <property type="term" value="F:protein kinase activator activity"/>
    <property type="evidence" value="ECO:0007669"/>
    <property type="project" value="TreeGrafter"/>
</dbReference>
<dbReference type="EC" id="2.7.13.3" evidence="2"/>
<dbReference type="InterPro" id="IPR036097">
    <property type="entry name" value="HisK_dim/P_sf"/>
</dbReference>
<feature type="domain" description="Histidine kinase" evidence="8">
    <location>
        <begin position="300"/>
        <end position="517"/>
    </location>
</feature>
<dbReference type="GO" id="GO:0007234">
    <property type="term" value="P:osmosensory signaling via phosphorelay pathway"/>
    <property type="evidence" value="ECO:0007669"/>
    <property type="project" value="TreeGrafter"/>
</dbReference>
<organism evidence="10 11">
    <name type="scientific">Magnetospirillum molischianum DSM 120</name>
    <dbReference type="NCBI Taxonomy" id="1150626"/>
    <lineage>
        <taxon>Bacteria</taxon>
        <taxon>Pseudomonadati</taxon>
        <taxon>Pseudomonadota</taxon>
        <taxon>Alphaproteobacteria</taxon>
        <taxon>Rhodospirillales</taxon>
        <taxon>Rhodospirillaceae</taxon>
        <taxon>Magnetospirillum</taxon>
    </lineage>
</organism>
<dbReference type="PANTHER" id="PTHR42878">
    <property type="entry name" value="TWO-COMPONENT HISTIDINE KINASE"/>
    <property type="match status" value="1"/>
</dbReference>
<dbReference type="SMART" id="SM00388">
    <property type="entry name" value="HisKA"/>
    <property type="match status" value="1"/>
</dbReference>
<evidence type="ECO:0000256" key="5">
    <source>
        <dbReference type="ARBA" id="ARBA00022777"/>
    </source>
</evidence>
<keyword evidence="6" id="KW-0472">Membrane</keyword>
<dbReference type="SMART" id="SM00387">
    <property type="entry name" value="HATPase_c"/>
    <property type="match status" value="1"/>
</dbReference>
<sequence>MPGADNPDSNAFQALDNRVLGQLLLMQSVIAILPEGAVIPFVLEGFADLPGVATVAFDPDPNRVAGQGSVAFSLSMGGSTSGNLLVDVVESATFAPYCDYLRNFCFMVAVILEERRLRRLTAQHQEQLEDLVAERTRRLTVEVEAHQQAVLALSQRDLVFHRLVQAIPHGIVLINTDGSVGYLNPAFTHILGYTLADIPDSDLWWRKACPDPLYRQMVMDSWQRAVIDPPEFRQADETFTVRHQDGSDRIIAFVAVQLPDQRVLVTLDDVTERKRAAEDLRDKNAALERSNAELEAFSYAASHDLREPLRNIKSFTTLLARRLDDRLQDEEREIVIIITDAAARMDALVRDLLDLSLVGRIEKPMVPVSLHNVAMSAMNSLRIQIETAGAIVAIHSNLPTVIGNSDELCRVFVNLIGNALKYRRDAPPEIDIDCQADGEIWLIQIRDNGIGIETGLGYEERIFGLFQRLHHRNEYSGTGIGLPICRKIITRHGGRIWIESEGVGRGLRCCFTLPAITV</sequence>
<dbReference type="CDD" id="cd00130">
    <property type="entry name" value="PAS"/>
    <property type="match status" value="1"/>
</dbReference>
<evidence type="ECO:0000256" key="4">
    <source>
        <dbReference type="ARBA" id="ARBA00022679"/>
    </source>
</evidence>
<evidence type="ECO:0000313" key="10">
    <source>
        <dbReference type="EMBL" id="CCG41154.1"/>
    </source>
</evidence>
<gene>
    <name evidence="10" type="ORF">PHAMO_260021</name>
</gene>
<dbReference type="eggNOG" id="COG4251">
    <property type="taxonomic scope" value="Bacteria"/>
</dbReference>
<name>H8FS16_MAGML</name>
<dbReference type="PROSITE" id="PS50109">
    <property type="entry name" value="HIS_KIN"/>
    <property type="match status" value="1"/>
</dbReference>
<dbReference type="InterPro" id="IPR050351">
    <property type="entry name" value="BphY/WalK/GraS-like"/>
</dbReference>
<feature type="coiled-coil region" evidence="7">
    <location>
        <begin position="270"/>
        <end position="297"/>
    </location>
</feature>
<dbReference type="Pfam" id="PF02518">
    <property type="entry name" value="HATPase_c"/>
    <property type="match status" value="1"/>
</dbReference>
<evidence type="ECO:0000259" key="8">
    <source>
        <dbReference type="PROSITE" id="PS50109"/>
    </source>
</evidence>
<keyword evidence="7" id="KW-0175">Coiled coil</keyword>
<dbReference type="InterPro" id="IPR003594">
    <property type="entry name" value="HATPase_dom"/>
</dbReference>
<dbReference type="PANTHER" id="PTHR42878:SF15">
    <property type="entry name" value="BACTERIOPHYTOCHROME"/>
    <property type="match status" value="1"/>
</dbReference>
<dbReference type="Gene3D" id="3.30.450.20">
    <property type="entry name" value="PAS domain"/>
    <property type="match status" value="1"/>
</dbReference>
<keyword evidence="4 10" id="KW-0808">Transferase</keyword>
<dbReference type="EMBL" id="CAHP01000019">
    <property type="protein sequence ID" value="CCG41154.1"/>
    <property type="molecule type" value="Genomic_DNA"/>
</dbReference>
<dbReference type="RefSeq" id="WP_002728003.1">
    <property type="nucleotide sequence ID" value="NZ_CAHP01000019.1"/>
</dbReference>
<protein>
    <recommendedName>
        <fullName evidence="2">histidine kinase</fullName>
        <ecNumber evidence="2">2.7.13.3</ecNumber>
    </recommendedName>
</protein>
<dbReference type="OrthoDB" id="7340865at2"/>
<dbReference type="STRING" id="1150626.PHAMO_260021"/>
<dbReference type="Gene3D" id="3.30.565.10">
    <property type="entry name" value="Histidine kinase-like ATPase, C-terminal domain"/>
    <property type="match status" value="1"/>
</dbReference>
<dbReference type="InterPro" id="IPR036890">
    <property type="entry name" value="HATPase_C_sf"/>
</dbReference>
<dbReference type="PRINTS" id="PR00344">
    <property type="entry name" value="BCTRLSENSOR"/>
</dbReference>
<dbReference type="InterPro" id="IPR004358">
    <property type="entry name" value="Sig_transdc_His_kin-like_C"/>
</dbReference>
<accession>H8FS16</accession>
<dbReference type="InterPro" id="IPR000014">
    <property type="entry name" value="PAS"/>
</dbReference>
<keyword evidence="5 10" id="KW-0418">Kinase</keyword>
<dbReference type="CDD" id="cd00082">
    <property type="entry name" value="HisKA"/>
    <property type="match status" value="1"/>
</dbReference>
<dbReference type="GO" id="GO:0000155">
    <property type="term" value="F:phosphorelay sensor kinase activity"/>
    <property type="evidence" value="ECO:0007669"/>
    <property type="project" value="InterPro"/>
</dbReference>
<evidence type="ECO:0000259" key="9">
    <source>
        <dbReference type="PROSITE" id="PS50112"/>
    </source>
</evidence>
<dbReference type="SUPFAM" id="SSF55874">
    <property type="entry name" value="ATPase domain of HSP90 chaperone/DNA topoisomerase II/histidine kinase"/>
    <property type="match status" value="1"/>
</dbReference>
<dbReference type="Pfam" id="PF08448">
    <property type="entry name" value="PAS_4"/>
    <property type="match status" value="1"/>
</dbReference>
<dbReference type="SUPFAM" id="SSF47384">
    <property type="entry name" value="Homodimeric domain of signal transducing histidine kinase"/>
    <property type="match status" value="1"/>
</dbReference>
<evidence type="ECO:0000256" key="2">
    <source>
        <dbReference type="ARBA" id="ARBA00012438"/>
    </source>
</evidence>
<dbReference type="PROSITE" id="PS50112">
    <property type="entry name" value="PAS"/>
    <property type="match status" value="1"/>
</dbReference>
<keyword evidence="3" id="KW-0597">Phosphoprotein</keyword>
<evidence type="ECO:0000256" key="1">
    <source>
        <dbReference type="ARBA" id="ARBA00000085"/>
    </source>
</evidence>
<comment type="caution">
    <text evidence="10">The sequence shown here is derived from an EMBL/GenBank/DDBJ whole genome shotgun (WGS) entry which is preliminary data.</text>
</comment>
<evidence type="ECO:0000256" key="7">
    <source>
        <dbReference type="SAM" id="Coils"/>
    </source>
</evidence>
<dbReference type="InterPro" id="IPR005467">
    <property type="entry name" value="His_kinase_dom"/>
</dbReference>
<evidence type="ECO:0000256" key="3">
    <source>
        <dbReference type="ARBA" id="ARBA00022553"/>
    </source>
</evidence>
<comment type="catalytic activity">
    <reaction evidence="1">
        <text>ATP + protein L-histidine = ADP + protein N-phospho-L-histidine.</text>
        <dbReference type="EC" id="2.7.13.3"/>
    </reaction>
</comment>
<proteinExistence type="predicted"/>
<dbReference type="Pfam" id="PF00512">
    <property type="entry name" value="HisKA"/>
    <property type="match status" value="1"/>
</dbReference>
<keyword evidence="11" id="KW-1185">Reference proteome</keyword>
<dbReference type="AlphaFoldDB" id="H8FS16"/>
<dbReference type="Gene3D" id="1.10.287.130">
    <property type="match status" value="1"/>
</dbReference>
<evidence type="ECO:0000256" key="6">
    <source>
        <dbReference type="ARBA" id="ARBA00023136"/>
    </source>
</evidence>
<feature type="domain" description="PAS" evidence="9">
    <location>
        <begin position="156"/>
        <end position="198"/>
    </location>
</feature>
<dbReference type="NCBIfam" id="TIGR00229">
    <property type="entry name" value="sensory_box"/>
    <property type="match status" value="1"/>
</dbReference>
<dbReference type="GO" id="GO:0016020">
    <property type="term" value="C:membrane"/>
    <property type="evidence" value="ECO:0007669"/>
    <property type="project" value="UniProtKB-SubCell"/>
</dbReference>